<organism evidence="3 6">
    <name type="scientific">Bifidobacterium bifidum</name>
    <dbReference type="NCBI Taxonomy" id="1681"/>
    <lineage>
        <taxon>Bacteria</taxon>
        <taxon>Bacillati</taxon>
        <taxon>Actinomycetota</taxon>
        <taxon>Actinomycetes</taxon>
        <taxon>Bifidobacteriales</taxon>
        <taxon>Bifidobacteriaceae</taxon>
        <taxon>Bifidobacterium</taxon>
    </lineage>
</organism>
<evidence type="ECO:0000313" key="5">
    <source>
        <dbReference type="EMBL" id="RHJ24068.1"/>
    </source>
</evidence>
<sequence length="120" mass="13326">MCNNIMVCKFLIQDLKVSLCIANLVHMTAVMVSPALKAQKQELSLQDRVTYNMKVLIAIRQTSQKDLAQAMGIAAPTLSQKFSGRTRWNMDDIEKASDFLDVKPEALVAGHGFEPWTSGL</sequence>
<reference evidence="3 6" key="1">
    <citation type="submission" date="2016-01" db="EMBL/GenBank/DDBJ databases">
        <authorList>
            <person name="Oliw E.H."/>
        </authorList>
    </citation>
    <scope>NUCLEOTIDE SEQUENCE [LARGE SCALE GENOMIC DNA]</scope>
    <source>
        <strain evidence="3 6">MJR8628B</strain>
    </source>
</reference>
<evidence type="ECO:0000313" key="7">
    <source>
        <dbReference type="Proteomes" id="UP000283727"/>
    </source>
</evidence>
<evidence type="ECO:0000313" key="6">
    <source>
        <dbReference type="Proteomes" id="UP000070092"/>
    </source>
</evidence>
<dbReference type="EMBL" id="LRPO01000038">
    <property type="protein sequence ID" value="KWZ80930.1"/>
    <property type="molecule type" value="Genomic_DNA"/>
</dbReference>
<evidence type="ECO:0000313" key="2">
    <source>
        <dbReference type="EMBL" id="KAB7487277.1"/>
    </source>
</evidence>
<feature type="domain" description="HTH cro/C1-type" evidence="1">
    <location>
        <begin position="63"/>
        <end position="107"/>
    </location>
</feature>
<dbReference type="RefSeq" id="WP_003814313.1">
    <property type="nucleotide sequence ID" value="NZ_AP018132.1"/>
</dbReference>
<accession>A0A0H2P4U4</accession>
<evidence type="ECO:0000313" key="9">
    <source>
        <dbReference type="Proteomes" id="UP000488776"/>
    </source>
</evidence>
<reference evidence="4 9" key="4">
    <citation type="submission" date="2020-02" db="EMBL/GenBank/DDBJ databases">
        <title>Antibiotic susceptibility profiles of lactic acid bacteria isolated from the human vagina and genetic basis of atypical resistances.</title>
        <authorList>
            <person name="Sirichoat A."/>
            <person name="Florez A.B."/>
            <person name="Vazquez L."/>
            <person name="Buppasiri P."/>
            <person name="Panya M."/>
            <person name="Lulitanond V."/>
            <person name="Mayo B."/>
        </authorList>
    </citation>
    <scope>NUCLEOTIDE SEQUENCE [LARGE SCALE GENOMIC DNA]</scope>
    <source>
        <strain evidence="4 9">VA07-1AN</strain>
    </source>
</reference>
<dbReference type="PATRIC" id="fig|1681.46.peg.545"/>
<proteinExistence type="predicted"/>
<dbReference type="EMBL" id="QRLR01000002">
    <property type="protein sequence ID" value="RHJ24068.1"/>
    <property type="molecule type" value="Genomic_DNA"/>
</dbReference>
<dbReference type="SMART" id="SM00530">
    <property type="entry name" value="HTH_XRE"/>
    <property type="match status" value="1"/>
</dbReference>
<dbReference type="GeneID" id="93093471"/>
<reference evidence="5 7" key="2">
    <citation type="submission" date="2018-08" db="EMBL/GenBank/DDBJ databases">
        <title>A genome reference for cultivated species of the human gut microbiota.</title>
        <authorList>
            <person name="Zou Y."/>
            <person name="Xue W."/>
            <person name="Luo G."/>
        </authorList>
    </citation>
    <scope>NUCLEOTIDE SEQUENCE [LARGE SCALE GENOMIC DNA]</scope>
    <source>
        <strain evidence="5 7">AM12-10</strain>
    </source>
</reference>
<dbReference type="Proteomes" id="UP000451386">
    <property type="component" value="Unassembled WGS sequence"/>
</dbReference>
<dbReference type="SUPFAM" id="SSF47413">
    <property type="entry name" value="lambda repressor-like DNA-binding domains"/>
    <property type="match status" value="1"/>
</dbReference>
<dbReference type="Proteomes" id="UP000283727">
    <property type="component" value="Unassembled WGS sequence"/>
</dbReference>
<comment type="caution">
    <text evidence="3">The sequence shown here is derived from an EMBL/GenBank/DDBJ whole genome shotgun (WGS) entry which is preliminary data.</text>
</comment>
<dbReference type="InterPro" id="IPR001387">
    <property type="entry name" value="Cro/C1-type_HTH"/>
</dbReference>
<dbReference type="Proteomes" id="UP000070092">
    <property type="component" value="Unassembled WGS sequence"/>
</dbReference>
<dbReference type="Gene3D" id="1.10.260.40">
    <property type="entry name" value="lambda repressor-like DNA-binding domains"/>
    <property type="match status" value="1"/>
</dbReference>
<dbReference type="AlphaFoldDB" id="A0A0H2P4U4"/>
<dbReference type="Pfam" id="PF13443">
    <property type="entry name" value="HTH_26"/>
    <property type="match status" value="1"/>
</dbReference>
<reference evidence="2 8" key="3">
    <citation type="journal article" date="2019" name="Nat. Med.">
        <title>A library of human gut bacterial isolates paired with longitudinal multiomics data enables mechanistic microbiome research.</title>
        <authorList>
            <person name="Poyet M."/>
            <person name="Groussin M."/>
            <person name="Gibbons S.M."/>
            <person name="Avila-Pacheco J."/>
            <person name="Jiang X."/>
            <person name="Kearney S.M."/>
            <person name="Perrotta A.R."/>
            <person name="Berdy B."/>
            <person name="Zhao S."/>
            <person name="Lieberman T.D."/>
            <person name="Swanson P.K."/>
            <person name="Smith M."/>
            <person name="Roesemann S."/>
            <person name="Alexander J.E."/>
            <person name="Rich S.A."/>
            <person name="Livny J."/>
            <person name="Vlamakis H."/>
            <person name="Clish C."/>
            <person name="Bullock K."/>
            <person name="Deik A."/>
            <person name="Scott J."/>
            <person name="Pierce K.A."/>
            <person name="Xavier R.J."/>
            <person name="Alm E.J."/>
        </authorList>
    </citation>
    <scope>NUCLEOTIDE SEQUENCE [LARGE SCALE GENOMIC DNA]</scope>
    <source>
        <strain evidence="2 8">BIOML-A13</strain>
    </source>
</reference>
<evidence type="ECO:0000313" key="4">
    <source>
        <dbReference type="EMBL" id="NGG35678.1"/>
    </source>
</evidence>
<dbReference type="GO" id="GO:0003677">
    <property type="term" value="F:DNA binding"/>
    <property type="evidence" value="ECO:0007669"/>
    <property type="project" value="InterPro"/>
</dbReference>
<dbReference type="PROSITE" id="PS50943">
    <property type="entry name" value="HTH_CROC1"/>
    <property type="match status" value="1"/>
</dbReference>
<evidence type="ECO:0000259" key="1">
    <source>
        <dbReference type="PROSITE" id="PS50943"/>
    </source>
</evidence>
<dbReference type="InterPro" id="IPR010982">
    <property type="entry name" value="Lambda_DNA-bd_dom_sf"/>
</dbReference>
<name>A0A0H2P4U4_BIFBI</name>
<protein>
    <submittedName>
        <fullName evidence="2">Helix-turn-helix transcriptional regulator</fullName>
    </submittedName>
    <submittedName>
        <fullName evidence="5">XRE family transcriptional regulator</fullName>
    </submittedName>
</protein>
<dbReference type="EMBL" id="WDOP01000002">
    <property type="protein sequence ID" value="KAB7487277.1"/>
    <property type="molecule type" value="Genomic_DNA"/>
</dbReference>
<dbReference type="EMBL" id="JAAJBJ010000001">
    <property type="protein sequence ID" value="NGG35678.1"/>
    <property type="molecule type" value="Genomic_DNA"/>
</dbReference>
<evidence type="ECO:0000313" key="8">
    <source>
        <dbReference type="Proteomes" id="UP000451386"/>
    </source>
</evidence>
<dbReference type="CDD" id="cd00093">
    <property type="entry name" value="HTH_XRE"/>
    <property type="match status" value="1"/>
</dbReference>
<gene>
    <name evidence="5" type="ORF">DW137_04770</name>
    <name evidence="4" type="ORF">G5T23_01220</name>
    <name evidence="2" type="ORF">GBA83_03415</name>
    <name evidence="3" type="ORF">HMPREF3196_01338</name>
</gene>
<evidence type="ECO:0000313" key="3">
    <source>
        <dbReference type="EMBL" id="KWZ80930.1"/>
    </source>
</evidence>
<dbReference type="Proteomes" id="UP000488776">
    <property type="component" value="Unassembled WGS sequence"/>
</dbReference>